<dbReference type="PATRIC" id="fig|1423739.3.peg.2765"/>
<dbReference type="Proteomes" id="UP000052013">
    <property type="component" value="Unassembled WGS sequence"/>
</dbReference>
<feature type="transmembrane region" description="Helical" evidence="1">
    <location>
        <begin position="17"/>
        <end position="38"/>
    </location>
</feature>
<dbReference type="STRING" id="1423739.FC85_GL002666"/>
<evidence type="ECO:0000256" key="1">
    <source>
        <dbReference type="SAM" id="Phobius"/>
    </source>
</evidence>
<keyword evidence="1" id="KW-0812">Transmembrane</keyword>
<dbReference type="Pfam" id="PF11667">
    <property type="entry name" value="DUF3267"/>
    <property type="match status" value="1"/>
</dbReference>
<evidence type="ECO:0000313" key="3">
    <source>
        <dbReference type="Proteomes" id="UP000052013"/>
    </source>
</evidence>
<reference evidence="2 3" key="1">
    <citation type="journal article" date="2015" name="Genome Announc.">
        <title>Expanding the biotechnology potential of lactobacilli through comparative genomics of 213 strains and associated genera.</title>
        <authorList>
            <person name="Sun Z."/>
            <person name="Harris H.M."/>
            <person name="McCann A."/>
            <person name="Guo C."/>
            <person name="Argimon S."/>
            <person name="Zhang W."/>
            <person name="Yang X."/>
            <person name="Jeffery I.B."/>
            <person name="Cooney J.C."/>
            <person name="Kagawa T.F."/>
            <person name="Liu W."/>
            <person name="Song Y."/>
            <person name="Salvetti E."/>
            <person name="Wrobel A."/>
            <person name="Rasinkangas P."/>
            <person name="Parkhill J."/>
            <person name="Rea M.C."/>
            <person name="O'Sullivan O."/>
            <person name="Ritari J."/>
            <person name="Douillard F.P."/>
            <person name="Paul Ross R."/>
            <person name="Yang R."/>
            <person name="Briner A.E."/>
            <person name="Felis G.E."/>
            <person name="de Vos W.M."/>
            <person name="Barrangou R."/>
            <person name="Klaenhammer T.R."/>
            <person name="Caufield P.W."/>
            <person name="Cui Y."/>
            <person name="Zhang H."/>
            <person name="O'Toole P.W."/>
        </authorList>
    </citation>
    <scope>NUCLEOTIDE SEQUENCE [LARGE SCALE GENOMIC DNA]</scope>
    <source>
        <strain evidence="2 3">DSM 14421</strain>
    </source>
</reference>
<dbReference type="AlphaFoldDB" id="A0A0R1SFN5"/>
<feature type="transmembrane region" description="Helical" evidence="1">
    <location>
        <begin position="50"/>
        <end position="71"/>
    </location>
</feature>
<evidence type="ECO:0000313" key="2">
    <source>
        <dbReference type="EMBL" id="KRL67422.1"/>
    </source>
</evidence>
<comment type="caution">
    <text evidence="2">The sequence shown here is derived from an EMBL/GenBank/DDBJ whole genome shotgun (WGS) entry which is preliminary data.</text>
</comment>
<dbReference type="EMBL" id="AZEY01000032">
    <property type="protein sequence ID" value="KRL67422.1"/>
    <property type="molecule type" value="Genomic_DNA"/>
</dbReference>
<dbReference type="InterPro" id="IPR021683">
    <property type="entry name" value="DUF3267"/>
</dbReference>
<accession>A0A0R1SFN5</accession>
<keyword evidence="1" id="KW-1133">Transmembrane helix</keyword>
<keyword evidence="1" id="KW-0472">Membrane</keyword>
<feature type="transmembrane region" description="Helical" evidence="1">
    <location>
        <begin position="102"/>
        <end position="122"/>
    </location>
</feature>
<proteinExistence type="predicted"/>
<sequence>MKLHKQIDLMTNKKLQLILNLSAIPVFILFIFMLLPLSHKTSFSFDGFRLLILMIFLFSSLIIHELIHGLFYKLFHPSGHVKYGFKGGMLYATNPGTLYPRWQFMIIGIMPLLLITGILWLLSLVNVLSGPEFVLIAAIHSSGCVGDLYLESVLIFSPIGAVVEDTSNGIDVYIQS</sequence>
<name>A0A0R1SFN5_9LACO</name>
<gene>
    <name evidence="2" type="ORF">FC85_GL002666</name>
</gene>
<protein>
    <submittedName>
        <fullName evidence="2">Surface antigen negative regulator Par</fullName>
    </submittedName>
</protein>
<dbReference type="RefSeq" id="WP_057864254.1">
    <property type="nucleotide sequence ID" value="NZ_AZEY01000032.1"/>
</dbReference>
<organism evidence="2 3">
    <name type="scientific">Lentilactobacillus diolivorans DSM 14421</name>
    <dbReference type="NCBI Taxonomy" id="1423739"/>
    <lineage>
        <taxon>Bacteria</taxon>
        <taxon>Bacillati</taxon>
        <taxon>Bacillota</taxon>
        <taxon>Bacilli</taxon>
        <taxon>Lactobacillales</taxon>
        <taxon>Lactobacillaceae</taxon>
        <taxon>Lentilactobacillus</taxon>
    </lineage>
</organism>